<accession>A0AAD7C8E8</accession>
<evidence type="ECO:0000256" key="8">
    <source>
        <dbReference type="ARBA" id="ARBA00023242"/>
    </source>
</evidence>
<keyword evidence="7" id="KW-0269">Exonuclease</keyword>
<dbReference type="GO" id="GO:0008408">
    <property type="term" value="F:3'-5' exonuclease activity"/>
    <property type="evidence" value="ECO:0007669"/>
    <property type="project" value="InterPro"/>
</dbReference>
<evidence type="ECO:0000256" key="5">
    <source>
        <dbReference type="ARBA" id="ARBA00022722"/>
    </source>
</evidence>
<dbReference type="InterPro" id="IPR013520">
    <property type="entry name" value="Ribonucl_H"/>
</dbReference>
<feature type="domain" description="Exonuclease" evidence="11">
    <location>
        <begin position="91"/>
        <end position="252"/>
    </location>
</feature>
<evidence type="ECO:0000256" key="7">
    <source>
        <dbReference type="ARBA" id="ARBA00022839"/>
    </source>
</evidence>
<dbReference type="GO" id="GO:0000027">
    <property type="term" value="P:ribosomal large subunit assembly"/>
    <property type="evidence" value="ECO:0007669"/>
    <property type="project" value="TreeGrafter"/>
</dbReference>
<dbReference type="SUPFAM" id="SSF53098">
    <property type="entry name" value="Ribonuclease H-like"/>
    <property type="match status" value="1"/>
</dbReference>
<dbReference type="GO" id="GO:0005634">
    <property type="term" value="C:nucleus"/>
    <property type="evidence" value="ECO:0007669"/>
    <property type="project" value="UniProtKB-SubCell"/>
</dbReference>
<dbReference type="CDD" id="cd06144">
    <property type="entry name" value="REX4_like"/>
    <property type="match status" value="1"/>
</dbReference>
<dbReference type="FunFam" id="3.30.420.10:FF:000007">
    <property type="entry name" value="Interferon-stimulated exonuclease gene 20"/>
    <property type="match status" value="1"/>
</dbReference>
<evidence type="ECO:0000256" key="1">
    <source>
        <dbReference type="ARBA" id="ARBA00004123"/>
    </source>
</evidence>
<name>A0AAD7C8E8_9AGAR</name>
<gene>
    <name evidence="12" type="ORF">FB45DRAFT_900978</name>
</gene>
<evidence type="ECO:0000256" key="10">
    <source>
        <dbReference type="SAM" id="MobiDB-lite"/>
    </source>
</evidence>
<dbReference type="EMBL" id="JARKIF010000004">
    <property type="protein sequence ID" value="KAJ7641769.1"/>
    <property type="molecule type" value="Genomic_DNA"/>
</dbReference>
<feature type="compositionally biased region" description="Polar residues" evidence="10">
    <location>
        <begin position="1"/>
        <end position="11"/>
    </location>
</feature>
<dbReference type="Proteomes" id="UP001221142">
    <property type="component" value="Unassembled WGS sequence"/>
</dbReference>
<dbReference type="AlphaFoldDB" id="A0AAD7C8E8"/>
<comment type="subcellular location">
    <subcellularLocation>
        <location evidence="1">Nucleus</location>
    </subcellularLocation>
</comment>
<sequence length="268" mass="29976">MPSKPASSNWLALQKTLPKARKRNRDTEDLPRKRRKIEVAETTPQTTATQIKGREPTHGATDETKSDSRAALQKMILGEVEYTEAQRLPGKYLALDCEMVGVGPEGIESALARVSIVNFHGALLLDAFVRPKERVVDYRTEWSGVRERDMVNARPFAEVQSQVASLIKDRILIGHAVFNDLKALLLTHPRPLIRDTQAYAGRFKVSKSKYAALRSLVQQEVGVTIQSGEHSSVTDARATMAVYRLHRREWEKGSIGPRISPSKRKGKA</sequence>
<evidence type="ECO:0000313" key="12">
    <source>
        <dbReference type="EMBL" id="KAJ7641769.1"/>
    </source>
</evidence>
<reference evidence="12" key="1">
    <citation type="submission" date="2023-03" db="EMBL/GenBank/DDBJ databases">
        <title>Massive genome expansion in bonnet fungi (Mycena s.s.) driven by repeated elements and novel gene families across ecological guilds.</title>
        <authorList>
            <consortium name="Lawrence Berkeley National Laboratory"/>
            <person name="Harder C.B."/>
            <person name="Miyauchi S."/>
            <person name="Viragh M."/>
            <person name="Kuo A."/>
            <person name="Thoen E."/>
            <person name="Andreopoulos B."/>
            <person name="Lu D."/>
            <person name="Skrede I."/>
            <person name="Drula E."/>
            <person name="Henrissat B."/>
            <person name="Morin E."/>
            <person name="Kohler A."/>
            <person name="Barry K."/>
            <person name="LaButti K."/>
            <person name="Morin E."/>
            <person name="Salamov A."/>
            <person name="Lipzen A."/>
            <person name="Mereny Z."/>
            <person name="Hegedus B."/>
            <person name="Baldrian P."/>
            <person name="Stursova M."/>
            <person name="Weitz H."/>
            <person name="Taylor A."/>
            <person name="Grigoriev I.V."/>
            <person name="Nagy L.G."/>
            <person name="Martin F."/>
            <person name="Kauserud H."/>
        </authorList>
    </citation>
    <scope>NUCLEOTIDE SEQUENCE</scope>
    <source>
        <strain evidence="12">9284</strain>
    </source>
</reference>
<dbReference type="SMART" id="SM00479">
    <property type="entry name" value="EXOIII"/>
    <property type="match status" value="1"/>
</dbReference>
<evidence type="ECO:0000256" key="6">
    <source>
        <dbReference type="ARBA" id="ARBA00022801"/>
    </source>
</evidence>
<feature type="region of interest" description="Disordered" evidence="10">
    <location>
        <begin position="1"/>
        <end position="68"/>
    </location>
</feature>
<dbReference type="InterPro" id="IPR037431">
    <property type="entry name" value="REX4_DEDDh_dom"/>
</dbReference>
<keyword evidence="13" id="KW-1185">Reference proteome</keyword>
<evidence type="ECO:0000256" key="9">
    <source>
        <dbReference type="ARBA" id="ARBA00025599"/>
    </source>
</evidence>
<dbReference type="Pfam" id="PF00929">
    <property type="entry name" value="RNase_T"/>
    <property type="match status" value="1"/>
</dbReference>
<dbReference type="GO" id="GO:0006364">
    <property type="term" value="P:rRNA processing"/>
    <property type="evidence" value="ECO:0007669"/>
    <property type="project" value="UniProtKB-KW"/>
</dbReference>
<evidence type="ECO:0000313" key="13">
    <source>
        <dbReference type="Proteomes" id="UP001221142"/>
    </source>
</evidence>
<evidence type="ECO:0000259" key="11">
    <source>
        <dbReference type="SMART" id="SM00479"/>
    </source>
</evidence>
<comment type="similarity">
    <text evidence="2">Belongs to the REXO4 family.</text>
</comment>
<keyword evidence="6" id="KW-0378">Hydrolase</keyword>
<keyword evidence="8" id="KW-0539">Nucleus</keyword>
<dbReference type="GO" id="GO:0003676">
    <property type="term" value="F:nucleic acid binding"/>
    <property type="evidence" value="ECO:0007669"/>
    <property type="project" value="InterPro"/>
</dbReference>
<comment type="caution">
    <text evidence="12">The sequence shown here is derived from an EMBL/GenBank/DDBJ whole genome shotgun (WGS) entry which is preliminary data.</text>
</comment>
<evidence type="ECO:0000256" key="3">
    <source>
        <dbReference type="ARBA" id="ARBA00016937"/>
    </source>
</evidence>
<dbReference type="Gene3D" id="3.30.420.10">
    <property type="entry name" value="Ribonuclease H-like superfamily/Ribonuclease H"/>
    <property type="match status" value="1"/>
</dbReference>
<proteinExistence type="inferred from homology"/>
<evidence type="ECO:0000256" key="4">
    <source>
        <dbReference type="ARBA" id="ARBA00022552"/>
    </source>
</evidence>
<dbReference type="InterPro" id="IPR012337">
    <property type="entry name" value="RNaseH-like_sf"/>
</dbReference>
<comment type="function">
    <text evidence="9">Exoribonuclease involved in ribosome biosynthesis. Involved in the processing of ITS1, the internal transcribed spacer localized between the 18S and 5.8S rRNAs.</text>
</comment>
<dbReference type="InterPro" id="IPR047021">
    <property type="entry name" value="REXO1/3/4-like"/>
</dbReference>
<feature type="compositionally biased region" description="Basic and acidic residues" evidence="10">
    <location>
        <begin position="52"/>
        <end position="68"/>
    </location>
</feature>
<dbReference type="InterPro" id="IPR036397">
    <property type="entry name" value="RNaseH_sf"/>
</dbReference>
<organism evidence="12 13">
    <name type="scientific">Roridomyces roridus</name>
    <dbReference type="NCBI Taxonomy" id="1738132"/>
    <lineage>
        <taxon>Eukaryota</taxon>
        <taxon>Fungi</taxon>
        <taxon>Dikarya</taxon>
        <taxon>Basidiomycota</taxon>
        <taxon>Agaricomycotina</taxon>
        <taxon>Agaricomycetes</taxon>
        <taxon>Agaricomycetidae</taxon>
        <taxon>Agaricales</taxon>
        <taxon>Marasmiineae</taxon>
        <taxon>Mycenaceae</taxon>
        <taxon>Roridomyces</taxon>
    </lineage>
</organism>
<dbReference type="PANTHER" id="PTHR12801:SF45">
    <property type="entry name" value="RNA EXONUCLEASE 4"/>
    <property type="match status" value="1"/>
</dbReference>
<protein>
    <recommendedName>
        <fullName evidence="3">RNA exonuclease 4</fullName>
    </recommendedName>
</protein>
<keyword evidence="5" id="KW-0540">Nuclease</keyword>
<dbReference type="PANTHER" id="PTHR12801">
    <property type="entry name" value="RNA EXONUCLEASE REXO1 / RECO3 FAMILY MEMBER-RELATED"/>
    <property type="match status" value="1"/>
</dbReference>
<keyword evidence="4" id="KW-0698">rRNA processing</keyword>
<evidence type="ECO:0000256" key="2">
    <source>
        <dbReference type="ARBA" id="ARBA00010489"/>
    </source>
</evidence>